<comment type="caution">
    <text evidence="9">The sequence shown here is derived from an EMBL/GenBank/DDBJ whole genome shotgun (WGS) entry which is preliminary data.</text>
</comment>
<feature type="transmembrane region" description="Helical" evidence="7">
    <location>
        <begin position="256"/>
        <end position="276"/>
    </location>
</feature>
<evidence type="ECO:0000256" key="6">
    <source>
        <dbReference type="ARBA" id="ARBA00023136"/>
    </source>
</evidence>
<keyword evidence="2" id="KW-1003">Cell membrane</keyword>
<dbReference type="SUPFAM" id="SSF53448">
    <property type="entry name" value="Nucleotide-diphospho-sugar transferases"/>
    <property type="match status" value="1"/>
</dbReference>
<evidence type="ECO:0000256" key="3">
    <source>
        <dbReference type="ARBA" id="ARBA00022519"/>
    </source>
</evidence>
<evidence type="ECO:0000313" key="9">
    <source>
        <dbReference type="EMBL" id="OLF54208.1"/>
    </source>
</evidence>
<dbReference type="PANTHER" id="PTHR43646:SF2">
    <property type="entry name" value="GLYCOSYLTRANSFERASE 2-LIKE DOMAIN-CONTAINING PROTEIN"/>
    <property type="match status" value="1"/>
</dbReference>
<evidence type="ECO:0000259" key="8">
    <source>
        <dbReference type="Pfam" id="PF00535"/>
    </source>
</evidence>
<evidence type="ECO:0000256" key="1">
    <source>
        <dbReference type="ARBA" id="ARBA00004236"/>
    </source>
</evidence>
<proteinExistence type="predicted"/>
<keyword evidence="4" id="KW-0328">Glycosyltransferase</keyword>
<keyword evidence="7" id="KW-0812">Transmembrane</keyword>
<dbReference type="EMBL" id="MSCT01000010">
    <property type="protein sequence ID" value="OLF54208.1"/>
    <property type="molecule type" value="Genomic_DNA"/>
</dbReference>
<keyword evidence="5 9" id="KW-0808">Transferase</keyword>
<dbReference type="AlphaFoldDB" id="A0A1Q8EQX9"/>
<keyword evidence="6 7" id="KW-0472">Membrane</keyword>
<gene>
    <name evidence="9" type="ORF">BTN82_14235</name>
</gene>
<protein>
    <submittedName>
        <fullName evidence="9">Glycosyl transferase family 2</fullName>
    </submittedName>
</protein>
<comment type="subcellular location">
    <subcellularLocation>
        <location evidence="1">Cell membrane</location>
    </subcellularLocation>
</comment>
<reference evidence="9 10" key="1">
    <citation type="submission" date="2016-12" db="EMBL/GenBank/DDBJ databases">
        <authorList>
            <person name="Song W.-J."/>
            <person name="Kurnit D.M."/>
        </authorList>
    </citation>
    <scope>NUCLEOTIDE SEQUENCE [LARGE SCALE GENOMIC DNA]</scope>
    <source>
        <strain evidence="9 10">PCL1601</strain>
    </source>
</reference>
<dbReference type="OrthoDB" id="9069044at2"/>
<dbReference type="Gene3D" id="3.90.550.10">
    <property type="entry name" value="Spore Coat Polysaccharide Biosynthesis Protein SpsA, Chain A"/>
    <property type="match status" value="1"/>
</dbReference>
<dbReference type="PROSITE" id="PS51257">
    <property type="entry name" value="PROKAR_LIPOPROTEIN"/>
    <property type="match status" value="1"/>
</dbReference>
<evidence type="ECO:0000256" key="4">
    <source>
        <dbReference type="ARBA" id="ARBA00022676"/>
    </source>
</evidence>
<accession>A0A1Q8EQX9</accession>
<evidence type="ECO:0000256" key="2">
    <source>
        <dbReference type="ARBA" id="ARBA00022475"/>
    </source>
</evidence>
<organism evidence="9 10">
    <name type="scientific">Pseudomonas chlororaphis</name>
    <dbReference type="NCBI Taxonomy" id="587753"/>
    <lineage>
        <taxon>Bacteria</taxon>
        <taxon>Pseudomonadati</taxon>
        <taxon>Pseudomonadota</taxon>
        <taxon>Gammaproteobacteria</taxon>
        <taxon>Pseudomonadales</taxon>
        <taxon>Pseudomonadaceae</taxon>
        <taxon>Pseudomonas</taxon>
    </lineage>
</organism>
<dbReference type="InterPro" id="IPR001173">
    <property type="entry name" value="Glyco_trans_2-like"/>
</dbReference>
<keyword evidence="7" id="KW-1133">Transmembrane helix</keyword>
<feature type="transmembrane region" description="Helical" evidence="7">
    <location>
        <begin position="231"/>
        <end position="250"/>
    </location>
</feature>
<dbReference type="RefSeq" id="WP_075119752.1">
    <property type="nucleotide sequence ID" value="NZ_MSCT01000010.1"/>
</dbReference>
<keyword evidence="3" id="KW-0997">Cell inner membrane</keyword>
<dbReference type="Proteomes" id="UP000185578">
    <property type="component" value="Unassembled WGS sequence"/>
</dbReference>
<evidence type="ECO:0000256" key="7">
    <source>
        <dbReference type="SAM" id="Phobius"/>
    </source>
</evidence>
<feature type="domain" description="Glycosyltransferase 2-like" evidence="8">
    <location>
        <begin position="5"/>
        <end position="130"/>
    </location>
</feature>
<sequence>MKRISVIVPMFNEARHIVRTLDSVSSAAAVAGLACELIVVDNGSRDNGPQLAMDQGARVLHYPGLSIGALRNRGAASASGDWLAFLDADIEVPLNWLLLWKSAHASQRADVFALDCDAPRSAPWFARAWQRRSLSGDQRERLLQWLPTPNLCMDRVWFNRIGGFDEDLRTGEDKDFGLRLNRAGARQLSLATPVVQHWGFEGSWREWSAKEFWRQSSHLQLLRNGGPSLRLLRFPLLCLASALCSLLALLCLLGGQWAAAGLALLGSLLPALGLALRQSYRHRDPLFFLQLWLLHWLRLHLGAGALLQGLSNCTAVRPDRG</sequence>
<dbReference type="GO" id="GO:0016757">
    <property type="term" value="F:glycosyltransferase activity"/>
    <property type="evidence" value="ECO:0007669"/>
    <property type="project" value="UniProtKB-KW"/>
</dbReference>
<dbReference type="PANTHER" id="PTHR43646">
    <property type="entry name" value="GLYCOSYLTRANSFERASE"/>
    <property type="match status" value="1"/>
</dbReference>
<name>A0A1Q8EQX9_9PSED</name>
<evidence type="ECO:0000256" key="5">
    <source>
        <dbReference type="ARBA" id="ARBA00022679"/>
    </source>
</evidence>
<dbReference type="GO" id="GO:0005886">
    <property type="term" value="C:plasma membrane"/>
    <property type="evidence" value="ECO:0007669"/>
    <property type="project" value="UniProtKB-SubCell"/>
</dbReference>
<evidence type="ECO:0000313" key="10">
    <source>
        <dbReference type="Proteomes" id="UP000185578"/>
    </source>
</evidence>
<dbReference type="InterPro" id="IPR029044">
    <property type="entry name" value="Nucleotide-diphossugar_trans"/>
</dbReference>
<dbReference type="Pfam" id="PF00535">
    <property type="entry name" value="Glycos_transf_2"/>
    <property type="match status" value="1"/>
</dbReference>